<accession>I2Q6J2</accession>
<dbReference type="InterPro" id="IPR027417">
    <property type="entry name" value="P-loop_NTPase"/>
</dbReference>
<dbReference type="InterPro" id="IPR007560">
    <property type="entry name" value="Restrct_endonuc_IV_Mrr"/>
</dbReference>
<proteinExistence type="predicted"/>
<dbReference type="OrthoDB" id="9806903at2"/>
<dbReference type="SUPFAM" id="SSF52540">
    <property type="entry name" value="P-loop containing nucleoside triphosphate hydrolases"/>
    <property type="match status" value="2"/>
</dbReference>
<dbReference type="STRING" id="596152.DesU5LDRAFT_3782"/>
<feature type="domain" description="Restriction endonuclease type IV Mrr" evidence="1">
    <location>
        <begin position="8"/>
        <end position="61"/>
    </location>
</feature>
<dbReference type="EMBL" id="JH600068">
    <property type="protein sequence ID" value="EIG55398.1"/>
    <property type="molecule type" value="Genomic_DNA"/>
</dbReference>
<dbReference type="Pfam" id="PF04471">
    <property type="entry name" value="Mrr_cat"/>
    <property type="match status" value="1"/>
</dbReference>
<evidence type="ECO:0000259" key="2">
    <source>
        <dbReference type="Pfam" id="PF20720"/>
    </source>
</evidence>
<dbReference type="GO" id="GO:0004519">
    <property type="term" value="F:endonuclease activity"/>
    <property type="evidence" value="ECO:0007669"/>
    <property type="project" value="InterPro"/>
</dbReference>
<keyword evidence="3" id="KW-0347">Helicase</keyword>
<keyword evidence="3" id="KW-0067">ATP-binding</keyword>
<dbReference type="InterPro" id="IPR049050">
    <property type="entry name" value="nSTAND3"/>
</dbReference>
<dbReference type="GO" id="GO:0004386">
    <property type="term" value="F:helicase activity"/>
    <property type="evidence" value="ECO:0007669"/>
    <property type="project" value="UniProtKB-KW"/>
</dbReference>
<dbReference type="GO" id="GO:0009307">
    <property type="term" value="P:DNA restriction-modification system"/>
    <property type="evidence" value="ECO:0007669"/>
    <property type="project" value="InterPro"/>
</dbReference>
<keyword evidence="3" id="KW-0378">Hydrolase</keyword>
<evidence type="ECO:0000313" key="3">
    <source>
        <dbReference type="EMBL" id="EIG55398.1"/>
    </source>
</evidence>
<gene>
    <name evidence="3" type="ORF">DesU5LDRAFT_3782</name>
</gene>
<organism evidence="3">
    <name type="scientific">Desulfovibrio sp. U5L</name>
    <dbReference type="NCBI Taxonomy" id="596152"/>
    <lineage>
        <taxon>Bacteria</taxon>
        <taxon>Pseudomonadati</taxon>
        <taxon>Thermodesulfobacteriota</taxon>
        <taxon>Desulfovibrionia</taxon>
        <taxon>Desulfovibrionales</taxon>
        <taxon>Desulfovibrionaceae</taxon>
        <taxon>Desulfovibrio</taxon>
    </lineage>
</organism>
<name>I2Q6J2_9BACT</name>
<sequence length="775" mass="89466">MHQYDFLNLNPLEFESLCNDLMSQEFGVQVERFKPGKDIGIDGRFFEDFNHSCIIQSKHYAVSGFKLLLNDLQKNELPKICQLKPKKYIVLTSVPLSPQDKQKVCNCLSPYSLGPSDVFGKDDLNALISKYPQVERNHFKLWVMSSSVLHRFIYSAIYNLSSQVIKEAFAANKYYVITSSHVKAKEKILQSNVLIITGEPGIGKTTLAEQLCLESVVDGYELVVISTNIDEGYSVYEEAAKQIFYFDDFLGKNFLETLQFNEDSKIMRFVSMVNKSKNKRFVLTSRTNILDQGYVLGQVFHHKNLKKNEYLLDISIYSLDDKANILYSFMWRSDLGQEYLGEIVSNKKYNEIIMHRNYNPRIIEIITSSDFVEYLEHGEYLTYIDRSLENPKQVWEHPYTVQLDNFSRAIVDIVVMSGGKIEETTLEKVYYKLLRGRGYINTSTTSREFESVIKTLCRSFIKRTMAYTRGLSGVSSESKPKEVIDYFPFNPSIADFVLEKYIRQPDLFSEMVLFFEGVDGVLVLERLRSSNPELVNNVAMMVFETLGKKFFEKNISFIARLGNLLERTVFEKIFADYKLDVLTAEIAKICYINEKILDFVDNFIKLKDYDLEDVAELFRYILEFITCYDELEIITMIFSFWGVAQDDEFGLSEIFYKKLVSIWDEDLSADFIHDKIGDVCDIFEVYGDPEWGSEYEVVVDEDKLATLICESTCELFIPMSKDDAFTIISAYDLKDIARNNYSEAERGSSGGYGRMPQSDSIDEIFSGFLQLKFAG</sequence>
<keyword evidence="3" id="KW-0547">Nucleotide-binding</keyword>
<reference evidence="3" key="1">
    <citation type="submission" date="2011-11" db="EMBL/GenBank/DDBJ databases">
        <title>Improved High-Quality Draft sequence of Desulfovibrio sp. U5L.</title>
        <authorList>
            <consortium name="US DOE Joint Genome Institute"/>
            <person name="Lucas S."/>
            <person name="Han J."/>
            <person name="Lapidus A."/>
            <person name="Cheng J.-F."/>
            <person name="Goodwin L."/>
            <person name="Pitluck S."/>
            <person name="Peters L."/>
            <person name="Ovchinnikova G."/>
            <person name="Held B."/>
            <person name="Detter J.C."/>
            <person name="Han C."/>
            <person name="Tapia R."/>
            <person name="Land M."/>
            <person name="Hauser L."/>
            <person name="Kyrpides N."/>
            <person name="Ivanova N."/>
            <person name="Pagani I."/>
            <person name="Gabster J."/>
            <person name="Walker C."/>
            <person name="Stolyar S."/>
            <person name="Stahl D."/>
            <person name="Arkin A."/>
            <person name="Dehal P."/>
            <person name="Hazen T."/>
            <person name="Woyke T."/>
        </authorList>
    </citation>
    <scope>NUCLEOTIDE SEQUENCE [LARGE SCALE GENOMIC DNA]</scope>
    <source>
        <strain evidence="3">U5L</strain>
    </source>
</reference>
<protein>
    <submittedName>
        <fullName evidence="3">HrpA-like helicase</fullName>
    </submittedName>
</protein>
<dbReference type="eggNOG" id="COG0464">
    <property type="taxonomic scope" value="Bacteria"/>
</dbReference>
<feature type="domain" description="Novel STAND NTPase 3" evidence="2">
    <location>
        <begin position="175"/>
        <end position="330"/>
    </location>
</feature>
<evidence type="ECO:0000259" key="1">
    <source>
        <dbReference type="Pfam" id="PF04471"/>
    </source>
</evidence>
<dbReference type="Gene3D" id="3.40.50.300">
    <property type="entry name" value="P-loop containing nucleotide triphosphate hydrolases"/>
    <property type="match status" value="1"/>
</dbReference>
<dbReference type="Pfam" id="PF20720">
    <property type="entry name" value="nSTAND3"/>
    <property type="match status" value="1"/>
</dbReference>
<dbReference type="HOGENOM" id="CLU_019601_1_0_7"/>
<dbReference type="AlphaFoldDB" id="I2Q6J2"/>
<dbReference type="GO" id="GO:0003677">
    <property type="term" value="F:DNA binding"/>
    <property type="evidence" value="ECO:0007669"/>
    <property type="project" value="InterPro"/>
</dbReference>